<accession>A0A5J4KYE5</accession>
<dbReference type="InterPro" id="IPR029058">
    <property type="entry name" value="AB_hydrolase_fold"/>
</dbReference>
<organism evidence="3 4">
    <name type="scientific">Dictyobacter vulcani</name>
    <dbReference type="NCBI Taxonomy" id="2607529"/>
    <lineage>
        <taxon>Bacteria</taxon>
        <taxon>Bacillati</taxon>
        <taxon>Chloroflexota</taxon>
        <taxon>Ktedonobacteria</taxon>
        <taxon>Ktedonobacterales</taxon>
        <taxon>Dictyobacteraceae</taxon>
        <taxon>Dictyobacter</taxon>
    </lineage>
</organism>
<dbReference type="PANTHER" id="PTHR11487">
    <property type="entry name" value="THIOESTERASE"/>
    <property type="match status" value="1"/>
</dbReference>
<dbReference type="AlphaFoldDB" id="A0A5J4KYE5"/>
<name>A0A5J4KYE5_9CHLR</name>
<evidence type="ECO:0000313" key="4">
    <source>
        <dbReference type="Proteomes" id="UP000326912"/>
    </source>
</evidence>
<keyword evidence="4" id="KW-1185">Reference proteome</keyword>
<feature type="domain" description="Thioesterase" evidence="2">
    <location>
        <begin position="1"/>
        <end position="82"/>
    </location>
</feature>
<dbReference type="Pfam" id="PF00975">
    <property type="entry name" value="Thioesterase"/>
    <property type="match status" value="1"/>
</dbReference>
<comment type="caution">
    <text evidence="3">The sequence shown here is derived from an EMBL/GenBank/DDBJ whole genome shotgun (WGS) entry which is preliminary data.</text>
</comment>
<dbReference type="Proteomes" id="UP000326912">
    <property type="component" value="Unassembled WGS sequence"/>
</dbReference>
<reference evidence="3 4" key="1">
    <citation type="submission" date="2019-10" db="EMBL/GenBank/DDBJ databases">
        <title>Dictyobacter vulcani sp. nov., within the class Ktedonobacteria, isolated from soil of volcanic Mt. Zao.</title>
        <authorList>
            <person name="Zheng Y."/>
            <person name="Wang C.M."/>
            <person name="Sakai Y."/>
            <person name="Abe K."/>
            <person name="Yokota A."/>
            <person name="Yabe S."/>
        </authorList>
    </citation>
    <scope>NUCLEOTIDE SEQUENCE [LARGE SCALE GENOMIC DNA]</scope>
    <source>
        <strain evidence="3 4">W12</strain>
    </source>
</reference>
<dbReference type="Gene3D" id="3.40.50.1820">
    <property type="entry name" value="alpha/beta hydrolase"/>
    <property type="match status" value="1"/>
</dbReference>
<dbReference type="SUPFAM" id="SSF53474">
    <property type="entry name" value="alpha/beta-Hydrolases"/>
    <property type="match status" value="1"/>
</dbReference>
<dbReference type="PANTHER" id="PTHR11487:SF0">
    <property type="entry name" value="S-ACYL FATTY ACID SYNTHASE THIOESTERASE, MEDIUM CHAIN"/>
    <property type="match status" value="1"/>
</dbReference>
<dbReference type="GO" id="GO:0008610">
    <property type="term" value="P:lipid biosynthetic process"/>
    <property type="evidence" value="ECO:0007669"/>
    <property type="project" value="TreeGrafter"/>
</dbReference>
<gene>
    <name evidence="3" type="ORF">KDW_43280</name>
</gene>
<sequence length="107" mass="12504">MHLMEPIVRADFSVCETYSYQDEPPLQCPISAFGGLQDPDISQEQLQGWKQQTRRLFKRTMFEGDHFYLHTQRDALLQHIAQDLTPILNHLSRVPYLYQKRGGRIGS</sequence>
<dbReference type="EMBL" id="BKZW01000002">
    <property type="protein sequence ID" value="GER90166.1"/>
    <property type="molecule type" value="Genomic_DNA"/>
</dbReference>
<protein>
    <recommendedName>
        <fullName evidence="2">Thioesterase domain-containing protein</fullName>
    </recommendedName>
</protein>
<evidence type="ECO:0000259" key="2">
    <source>
        <dbReference type="Pfam" id="PF00975"/>
    </source>
</evidence>
<comment type="similarity">
    <text evidence="1">Belongs to the thioesterase family.</text>
</comment>
<dbReference type="InterPro" id="IPR001031">
    <property type="entry name" value="Thioesterase"/>
</dbReference>
<evidence type="ECO:0000256" key="1">
    <source>
        <dbReference type="ARBA" id="ARBA00007169"/>
    </source>
</evidence>
<dbReference type="InterPro" id="IPR012223">
    <property type="entry name" value="TEII"/>
</dbReference>
<proteinExistence type="inferred from homology"/>
<evidence type="ECO:0000313" key="3">
    <source>
        <dbReference type="EMBL" id="GER90166.1"/>
    </source>
</evidence>